<feature type="binding site" evidence="14">
    <location>
        <begin position="37"/>
        <end position="44"/>
    </location>
    <ligand>
        <name>ATP</name>
        <dbReference type="ChEBI" id="CHEBI:30616"/>
    </ligand>
</feature>
<evidence type="ECO:0000256" key="13">
    <source>
        <dbReference type="HAMAP-Rule" id="MF_01451"/>
    </source>
</evidence>
<evidence type="ECO:0000256" key="3">
    <source>
        <dbReference type="ARBA" id="ARBA00022763"/>
    </source>
</evidence>
<dbReference type="InterPro" id="IPR014152">
    <property type="entry name" value="AddA"/>
</dbReference>
<keyword evidence="5 13" id="KW-0347">Helicase</keyword>
<evidence type="ECO:0000256" key="8">
    <source>
        <dbReference type="ARBA" id="ARBA00023125"/>
    </source>
</evidence>
<evidence type="ECO:0000256" key="10">
    <source>
        <dbReference type="ARBA" id="ARBA00023235"/>
    </source>
</evidence>
<dbReference type="InterPro" id="IPR000212">
    <property type="entry name" value="DNA_helicase_UvrD/REP"/>
</dbReference>
<dbReference type="EC" id="3.1.-.-" evidence="13"/>
<dbReference type="PROSITE" id="PS51198">
    <property type="entry name" value="UVRD_HELICASE_ATP_BIND"/>
    <property type="match status" value="1"/>
</dbReference>
<evidence type="ECO:0000256" key="5">
    <source>
        <dbReference type="ARBA" id="ARBA00022806"/>
    </source>
</evidence>
<comment type="catalytic activity">
    <reaction evidence="12 13">
        <text>ATP + H2O = ADP + phosphate + H(+)</text>
        <dbReference type="Rhea" id="RHEA:13065"/>
        <dbReference type="ChEBI" id="CHEBI:15377"/>
        <dbReference type="ChEBI" id="CHEBI:15378"/>
        <dbReference type="ChEBI" id="CHEBI:30616"/>
        <dbReference type="ChEBI" id="CHEBI:43474"/>
        <dbReference type="ChEBI" id="CHEBI:456216"/>
        <dbReference type="EC" id="5.6.2.4"/>
    </reaction>
</comment>
<dbReference type="SUPFAM" id="SSF52540">
    <property type="entry name" value="P-loop containing nucleoside triphosphate hydrolases"/>
    <property type="match status" value="1"/>
</dbReference>
<dbReference type="Gene3D" id="3.40.50.300">
    <property type="entry name" value="P-loop containing nucleotide triphosphate hydrolases"/>
    <property type="match status" value="4"/>
</dbReference>
<dbReference type="PROSITE" id="PS51217">
    <property type="entry name" value="UVRD_HELICASE_CTER"/>
    <property type="match status" value="1"/>
</dbReference>
<accession>A0ABY4WGF7</accession>
<reference evidence="18" key="1">
    <citation type="submission" date="2022-06" db="EMBL/GenBank/DDBJ databases">
        <title>Genome sequencing of Brevibacillus sp. BB3-R1.</title>
        <authorList>
            <person name="Heo J."/>
            <person name="Lee D."/>
            <person name="Won M."/>
            <person name="Han B.-H."/>
            <person name="Hong S.-B."/>
            <person name="Kwon S.-W."/>
        </authorList>
    </citation>
    <scope>NUCLEOTIDE SEQUENCE</scope>
    <source>
        <strain evidence="18">BB3-R1</strain>
    </source>
</reference>
<comment type="function">
    <text evidence="13">The heterodimer acts as both an ATP-dependent DNA helicase and an ATP-dependent, dual-direction single-stranded exonuclease. Recognizes the chi site generating a DNA molecule suitable for the initiation of homologous recombination. The AddA nuclease domain is required for chi fragment generation; this subunit has the helicase and 3' -&gt; 5' nuclease activities.</text>
</comment>
<dbReference type="HAMAP" id="MF_01451">
    <property type="entry name" value="AddA"/>
    <property type="match status" value="1"/>
</dbReference>
<dbReference type="InterPro" id="IPR014016">
    <property type="entry name" value="UvrD-like_ATP-bd"/>
</dbReference>
<gene>
    <name evidence="13 18" type="primary">addA</name>
    <name evidence="18" type="ORF">NDK47_22765</name>
</gene>
<evidence type="ECO:0000256" key="14">
    <source>
        <dbReference type="PROSITE-ProRule" id="PRU00560"/>
    </source>
</evidence>
<evidence type="ECO:0000256" key="2">
    <source>
        <dbReference type="ARBA" id="ARBA00022741"/>
    </source>
</evidence>
<keyword evidence="3 13" id="KW-0227">DNA damage</keyword>
<keyword evidence="7 13" id="KW-0067">ATP-binding</keyword>
<keyword evidence="19" id="KW-1185">Reference proteome</keyword>
<dbReference type="EC" id="5.6.2.4" evidence="13"/>
<evidence type="ECO:0000256" key="15">
    <source>
        <dbReference type="SAM" id="MobiDB-lite"/>
    </source>
</evidence>
<dbReference type="Pfam" id="PF13361">
    <property type="entry name" value="UvrD_C"/>
    <property type="match status" value="1"/>
</dbReference>
<evidence type="ECO:0000313" key="19">
    <source>
        <dbReference type="Proteomes" id="UP001056500"/>
    </source>
</evidence>
<evidence type="ECO:0000259" key="17">
    <source>
        <dbReference type="PROSITE" id="PS51217"/>
    </source>
</evidence>
<comment type="catalytic activity">
    <reaction evidence="11 13">
        <text>Couples ATP hydrolysis with the unwinding of duplex DNA by translocating in the 3'-5' direction.</text>
        <dbReference type="EC" id="5.6.2.4"/>
    </reaction>
</comment>
<comment type="cofactor">
    <cofactor evidence="13">
        <name>Mg(2+)</name>
        <dbReference type="ChEBI" id="CHEBI:18420"/>
    </cofactor>
</comment>
<dbReference type="Proteomes" id="UP001056500">
    <property type="component" value="Chromosome"/>
</dbReference>
<feature type="compositionally biased region" description="Low complexity" evidence="15">
    <location>
        <begin position="563"/>
        <end position="576"/>
    </location>
</feature>
<dbReference type="PANTHER" id="PTHR11070">
    <property type="entry name" value="UVRD / RECB / PCRA DNA HELICASE FAMILY MEMBER"/>
    <property type="match status" value="1"/>
</dbReference>
<feature type="domain" description="UvrD-like helicase C-terminal" evidence="17">
    <location>
        <begin position="559"/>
        <end position="855"/>
    </location>
</feature>
<feature type="domain" description="UvrD-like helicase ATP-binding" evidence="16">
    <location>
        <begin position="16"/>
        <end position="501"/>
    </location>
</feature>
<dbReference type="GO" id="GO:0004386">
    <property type="term" value="F:helicase activity"/>
    <property type="evidence" value="ECO:0007669"/>
    <property type="project" value="UniProtKB-KW"/>
</dbReference>
<dbReference type="PANTHER" id="PTHR11070:SF48">
    <property type="entry name" value="ATP-DEPENDENT HELICASE_NUCLEASE SUBUNIT A"/>
    <property type="match status" value="1"/>
</dbReference>
<dbReference type="InterPro" id="IPR014017">
    <property type="entry name" value="DNA_helicase_UvrD-like_C"/>
</dbReference>
<comment type="similarity">
    <text evidence="13">Belongs to the helicase family. AddA subfamily.</text>
</comment>
<proteinExistence type="inferred from homology"/>
<sequence>MAEQAQQPQQAQNKPEQWTDEQWQAITGRGSNLLVAAAAGSGKTSVLVERIIRRIMDESDPVGVDQLLVVTFTNAAAAEMRHRISDALRKALKDKPHSAHLRRQLALLQRASITTIHSFCLGLLRQYYYLVELDPDFRIADQMEGELLRQDILEELLEEWYERDPGFQQLADLMLDGQDDQVLVNLLLRLYEFARSNPDPHQWLKEAANMFATAADASIDHLTWTRSILKSLELELQGLAGKGKRAIMLASSPEGPAAYQPLLEAETAGIVRAAEACREGWEAVEQALRSVAFARLPAVKDTDPALKEQVQALRNEIKKTLGDLIEQHFSTPADQYLADLRNLAPAMETLARLVSEFDAAFSQQKRARSLVDFGDLEHLALRLLASDEAAESAQKRPSAIALQLREQYVEVLVDEYQDINLVQETILRMVSREPDTHETANRFMVGDVKQSIYRFRLAEPNLFLDKYLHYDTGAEQEAGHDGRRASAPGRRIDLAANFRSRREVVDAVNFLFRQIMSPGVGEIDYDRSAELICRASYPEVEPGRLQVELHLIDRYLPEESDENAGAGASASAPPANGETTPDEGIPAEEADTLEEASAAQMEARLIAGRIRRWMEPGAGEAPLLVFDKKAGGLRPLAYRDIVILLRATSAWGEVMMEELRAAGIPVYAEQNAGYFSATEVEVMLSLLRVIDNPYQDIPLAAVLRSPIVNLTEPQLAQIRICYPAIPFFQAVHQYAAEQTGEADWEKRLRRFFSRLEEWRTRARRDSLAELIAALYRETGYLDYVAALSGGQQRQANLRILYDRARQYEAGSYRGLFRFLRFVDRLREAGNDLGEARTIGENEDVVRIMTIHKSKGLEFPVVFVAGMGKQFNTMDLKSQFLLHKDLGFGPMAVEPSLQVRYPSLAAMGIRQQLRREMLAEEMRVLYVALTRAREKLVLVGTAKDVSKSIISWGRQGDGERLLDEDLIQAKGYLDWVGRALLRHPLAGPLRAYPRERGSGDEVSVRTVLDDSLWSFAFHRADELAKEAEELAGEQSAWERITRREPVPERPFDEQIAGLIESRLSWSYPHQAASQIMTKWTVSELKRREQAVSRGYPLHLPTIVEKPRFLLEEGPQTLSAAERGTVTHLIMQSLDLKRPLDEQDIREQLSSLLACRFLTEEQAQAVEIGQIVHFFASPLGERMKRAGVVHRELPFTLALPASAVEPELEHADGAQIIVQGVIDCLLEEEGDRLTLLDFKTDRVAAEQTEWVTTEMTNRYGEQMRLYRQAVEQIVGKKVSESYLYLLAGGYALAF</sequence>
<evidence type="ECO:0000256" key="6">
    <source>
        <dbReference type="ARBA" id="ARBA00022839"/>
    </source>
</evidence>
<dbReference type="InterPro" id="IPR011335">
    <property type="entry name" value="Restrct_endonuc-II-like"/>
</dbReference>
<name>A0ABY4WGF7_9BACL</name>
<evidence type="ECO:0000313" key="18">
    <source>
        <dbReference type="EMBL" id="USG64915.1"/>
    </source>
</evidence>
<keyword evidence="8 13" id="KW-0238">DNA-binding</keyword>
<keyword evidence="10 13" id="KW-0413">Isomerase</keyword>
<evidence type="ECO:0000256" key="1">
    <source>
        <dbReference type="ARBA" id="ARBA00022722"/>
    </source>
</evidence>
<dbReference type="Gene3D" id="3.90.320.10">
    <property type="match status" value="1"/>
</dbReference>
<dbReference type="CDD" id="cd17932">
    <property type="entry name" value="DEXQc_UvrD"/>
    <property type="match status" value="1"/>
</dbReference>
<organism evidence="18 19">
    <name type="scientific">Brevibacillus ruminantium</name>
    <dbReference type="NCBI Taxonomy" id="2950604"/>
    <lineage>
        <taxon>Bacteria</taxon>
        <taxon>Bacillati</taxon>
        <taxon>Bacillota</taxon>
        <taxon>Bacilli</taxon>
        <taxon>Bacillales</taxon>
        <taxon>Paenibacillaceae</taxon>
        <taxon>Brevibacillus</taxon>
    </lineage>
</organism>
<evidence type="ECO:0000259" key="16">
    <source>
        <dbReference type="PROSITE" id="PS51198"/>
    </source>
</evidence>
<protein>
    <recommendedName>
        <fullName evidence="13">ATP-dependent helicase/nuclease subunit A</fullName>
        <ecNumber evidence="13">3.1.-.-</ecNumber>
        <ecNumber evidence="13">5.6.2.4</ecNumber>
    </recommendedName>
    <alternativeName>
        <fullName evidence="13">ATP-dependent helicase/nuclease AddA</fullName>
    </alternativeName>
    <alternativeName>
        <fullName evidence="13">DNA 3'-5' helicase AddA</fullName>
    </alternativeName>
</protein>
<feature type="region of interest" description="Disordered" evidence="15">
    <location>
        <begin position="560"/>
        <end position="585"/>
    </location>
</feature>
<keyword evidence="9 13" id="KW-0234">DNA repair</keyword>
<evidence type="ECO:0000256" key="9">
    <source>
        <dbReference type="ARBA" id="ARBA00023204"/>
    </source>
</evidence>
<dbReference type="EMBL" id="CP098755">
    <property type="protein sequence ID" value="USG64915.1"/>
    <property type="molecule type" value="Genomic_DNA"/>
</dbReference>
<keyword evidence="6 13" id="KW-0269">Exonuclease</keyword>
<evidence type="ECO:0000256" key="4">
    <source>
        <dbReference type="ARBA" id="ARBA00022801"/>
    </source>
</evidence>
<dbReference type="InterPro" id="IPR011604">
    <property type="entry name" value="PDDEXK-like_dom_sf"/>
</dbReference>
<evidence type="ECO:0000256" key="12">
    <source>
        <dbReference type="ARBA" id="ARBA00048988"/>
    </source>
</evidence>
<dbReference type="CDD" id="cd18807">
    <property type="entry name" value="SF1_C_UvrD"/>
    <property type="match status" value="1"/>
</dbReference>
<keyword evidence="2 13" id="KW-0547">Nucleotide-binding</keyword>
<dbReference type="InterPro" id="IPR038726">
    <property type="entry name" value="PDDEXK_AddAB-type"/>
</dbReference>
<dbReference type="SUPFAM" id="SSF52980">
    <property type="entry name" value="Restriction endonuclease-like"/>
    <property type="match status" value="1"/>
</dbReference>
<dbReference type="Pfam" id="PF00580">
    <property type="entry name" value="UvrD-helicase"/>
    <property type="match status" value="1"/>
</dbReference>
<dbReference type="InterPro" id="IPR027417">
    <property type="entry name" value="P-loop_NTPase"/>
</dbReference>
<evidence type="ECO:0000256" key="7">
    <source>
        <dbReference type="ARBA" id="ARBA00022840"/>
    </source>
</evidence>
<evidence type="ECO:0000256" key="11">
    <source>
        <dbReference type="ARBA" id="ARBA00034617"/>
    </source>
</evidence>
<comment type="subunit">
    <text evidence="13">Heterodimer of AddA and AddB/RexB.</text>
</comment>
<dbReference type="Pfam" id="PF12705">
    <property type="entry name" value="PDDEXK_1"/>
    <property type="match status" value="1"/>
</dbReference>
<keyword evidence="1 13" id="KW-0540">Nuclease</keyword>
<dbReference type="NCBIfam" id="TIGR02785">
    <property type="entry name" value="addA_Gpos"/>
    <property type="match status" value="1"/>
</dbReference>
<dbReference type="RefSeq" id="WP_251872023.1">
    <property type="nucleotide sequence ID" value="NZ_CP098755.1"/>
</dbReference>
<keyword evidence="4 13" id="KW-0378">Hydrolase</keyword>